<name>K5EAG2_RHOBT</name>
<reference evidence="1 2" key="1">
    <citation type="journal article" date="2013" name="Mar. Genomics">
        <title>Expression of sulfatases in Rhodopirellula baltica and the diversity of sulfatases in the genus Rhodopirellula.</title>
        <authorList>
            <person name="Wegner C.E."/>
            <person name="Richter-Heitmann T."/>
            <person name="Klindworth A."/>
            <person name="Klockow C."/>
            <person name="Richter M."/>
            <person name="Achstetter T."/>
            <person name="Glockner F.O."/>
            <person name="Harder J."/>
        </authorList>
    </citation>
    <scope>NUCLEOTIDE SEQUENCE [LARGE SCALE GENOMIC DNA]</scope>
    <source>
        <strain evidence="1 2">SH28</strain>
    </source>
</reference>
<evidence type="ECO:0000313" key="2">
    <source>
        <dbReference type="Proteomes" id="UP000007993"/>
    </source>
</evidence>
<protein>
    <submittedName>
        <fullName evidence="1">Uncharacterized protein</fullName>
    </submittedName>
</protein>
<proteinExistence type="predicted"/>
<dbReference type="PATRIC" id="fig|993517.3.peg.1959"/>
<dbReference type="EMBL" id="AMCW01000041">
    <property type="protein sequence ID" value="EKK02786.1"/>
    <property type="molecule type" value="Genomic_DNA"/>
</dbReference>
<accession>K5EAG2</accession>
<sequence>MDEAADESGSGTESVWAGVFEVAFSSVGLAGSVIVESFLLIQFEGWFTSGFNPKIMPMLASRRRTKQLF</sequence>
<comment type="caution">
    <text evidence="1">The sequence shown here is derived from an EMBL/GenBank/DDBJ whole genome shotgun (WGS) entry which is preliminary data.</text>
</comment>
<evidence type="ECO:0000313" key="1">
    <source>
        <dbReference type="EMBL" id="EKK02786.1"/>
    </source>
</evidence>
<organism evidence="1 2">
    <name type="scientific">Rhodopirellula baltica SH28</name>
    <dbReference type="NCBI Taxonomy" id="993517"/>
    <lineage>
        <taxon>Bacteria</taxon>
        <taxon>Pseudomonadati</taxon>
        <taxon>Planctomycetota</taxon>
        <taxon>Planctomycetia</taxon>
        <taxon>Pirellulales</taxon>
        <taxon>Pirellulaceae</taxon>
        <taxon>Rhodopirellula</taxon>
    </lineage>
</organism>
<gene>
    <name evidence="1" type="ORF">RBSH_01807</name>
</gene>
<dbReference type="Proteomes" id="UP000007993">
    <property type="component" value="Unassembled WGS sequence"/>
</dbReference>
<dbReference type="AlphaFoldDB" id="K5EAG2"/>